<evidence type="ECO:0000313" key="4">
    <source>
        <dbReference type="EMBL" id="SVA89737.1"/>
    </source>
</evidence>
<dbReference type="Pfam" id="PF01467">
    <property type="entry name" value="CTP_transf_like"/>
    <property type="match status" value="1"/>
</dbReference>
<feature type="domain" description="Cytidyltransferase-like" evidence="3">
    <location>
        <begin position="2"/>
        <end position="96"/>
    </location>
</feature>
<dbReference type="SUPFAM" id="SSF52374">
    <property type="entry name" value="Nucleotidylyl transferase"/>
    <property type="match status" value="1"/>
</dbReference>
<organism evidence="4">
    <name type="scientific">marine metagenome</name>
    <dbReference type="NCBI Taxonomy" id="408172"/>
    <lineage>
        <taxon>unclassified sequences</taxon>
        <taxon>metagenomes</taxon>
        <taxon>ecological metagenomes</taxon>
    </lineage>
</organism>
<protein>
    <recommendedName>
        <fullName evidence="3">Cytidyltransferase-like domain-containing protein</fullName>
    </recommendedName>
</protein>
<dbReference type="PANTHER" id="PTHR43793">
    <property type="entry name" value="FAD SYNTHASE"/>
    <property type="match status" value="1"/>
</dbReference>
<evidence type="ECO:0000256" key="1">
    <source>
        <dbReference type="ARBA" id="ARBA00022679"/>
    </source>
</evidence>
<evidence type="ECO:0000259" key="3">
    <source>
        <dbReference type="Pfam" id="PF01467"/>
    </source>
</evidence>
<evidence type="ECO:0000256" key="2">
    <source>
        <dbReference type="ARBA" id="ARBA00022695"/>
    </source>
</evidence>
<dbReference type="InterPro" id="IPR014729">
    <property type="entry name" value="Rossmann-like_a/b/a_fold"/>
</dbReference>
<dbReference type="InterPro" id="IPR004821">
    <property type="entry name" value="Cyt_trans-like"/>
</dbReference>
<keyword evidence="2" id="KW-0548">Nucleotidyltransferase</keyword>
<dbReference type="Pfam" id="PF13489">
    <property type="entry name" value="Methyltransf_23"/>
    <property type="match status" value="1"/>
</dbReference>
<dbReference type="NCBIfam" id="TIGR00125">
    <property type="entry name" value="cyt_tran_rel"/>
    <property type="match status" value="1"/>
</dbReference>
<dbReference type="Gene3D" id="3.40.50.620">
    <property type="entry name" value="HUPs"/>
    <property type="match status" value="1"/>
</dbReference>
<accession>A0A381ZLY6</accession>
<keyword evidence="1" id="KW-0808">Transferase</keyword>
<dbReference type="PANTHER" id="PTHR43793:SF1">
    <property type="entry name" value="FAD SYNTHASE"/>
    <property type="match status" value="1"/>
</dbReference>
<dbReference type="AlphaFoldDB" id="A0A381ZLY6"/>
<dbReference type="SUPFAM" id="SSF53335">
    <property type="entry name" value="S-adenosyl-L-methionine-dependent methyltransferases"/>
    <property type="match status" value="1"/>
</dbReference>
<dbReference type="GO" id="GO:0016779">
    <property type="term" value="F:nucleotidyltransferase activity"/>
    <property type="evidence" value="ECO:0007669"/>
    <property type="project" value="UniProtKB-KW"/>
</dbReference>
<dbReference type="InterPro" id="IPR029063">
    <property type="entry name" value="SAM-dependent_MTases_sf"/>
</dbReference>
<gene>
    <name evidence="4" type="ORF">METZ01_LOCUS142591</name>
</gene>
<dbReference type="CDD" id="cd02440">
    <property type="entry name" value="AdoMet_MTases"/>
    <property type="match status" value="1"/>
</dbReference>
<dbReference type="Gene3D" id="3.40.50.150">
    <property type="entry name" value="Vaccinia Virus protein VP39"/>
    <property type="match status" value="1"/>
</dbReference>
<dbReference type="EMBL" id="UINC01021677">
    <property type="protein sequence ID" value="SVA89737.1"/>
    <property type="molecule type" value="Genomic_DNA"/>
</dbReference>
<sequence length="356" mass="40046">MVDGAFDPLHHGHIEYFRGAKALGVPLLCNIAADSYVSAKHPPLLEASQRAAVIDALSDIDYTHVSKSDTETVLRELRPTHYIKGKDWEGRLPAEQERICAEQGTEVVLLDTVMDSSTALLRKYWSPSQDGDGEVASFERLVTEQRPVESSHYDAEYFVSDWRADDNDYTIDARRKIEGRHPQIIKEVFQPARVLDVGCGPGALLFLLEEQGILADGVDFSVACKELAPAQVRDRIKTGTTADHALFPDDSYDLVICREVMEHLTVLQVRETVRNLCRVSSRFVYVTTRFHPDPDGLLDVTTQFEVDPSHITLLNKDFLRVLFVLEGFKRRLDLESTIDWMGKGRALVYEKGEAAA</sequence>
<name>A0A381ZLY6_9ZZZZ</name>
<proteinExistence type="predicted"/>
<reference evidence="4" key="1">
    <citation type="submission" date="2018-05" db="EMBL/GenBank/DDBJ databases">
        <authorList>
            <person name="Lanie J.A."/>
            <person name="Ng W.-L."/>
            <person name="Kazmierczak K.M."/>
            <person name="Andrzejewski T.M."/>
            <person name="Davidsen T.M."/>
            <person name="Wayne K.J."/>
            <person name="Tettelin H."/>
            <person name="Glass J.I."/>
            <person name="Rusch D."/>
            <person name="Podicherti R."/>
            <person name="Tsui H.-C.T."/>
            <person name="Winkler M.E."/>
        </authorList>
    </citation>
    <scope>NUCLEOTIDE SEQUENCE</scope>
</reference>
<dbReference type="InterPro" id="IPR050385">
    <property type="entry name" value="Archaeal_FAD_synthase"/>
</dbReference>